<gene>
    <name evidence="1" type="ORF">MANES_02G032759v8</name>
</gene>
<keyword evidence="2" id="KW-1185">Reference proteome</keyword>
<dbReference type="Proteomes" id="UP000091857">
    <property type="component" value="Chromosome 2"/>
</dbReference>
<reference evidence="2" key="1">
    <citation type="journal article" date="2016" name="Nat. Biotechnol.">
        <title>Sequencing wild and cultivated cassava and related species reveals extensive interspecific hybridization and genetic diversity.</title>
        <authorList>
            <person name="Bredeson J.V."/>
            <person name="Lyons J.B."/>
            <person name="Prochnik S.E."/>
            <person name="Wu G.A."/>
            <person name="Ha C.M."/>
            <person name="Edsinger-Gonzales E."/>
            <person name="Grimwood J."/>
            <person name="Schmutz J."/>
            <person name="Rabbi I.Y."/>
            <person name="Egesi C."/>
            <person name="Nauluvula P."/>
            <person name="Lebot V."/>
            <person name="Ndunguru J."/>
            <person name="Mkamilo G."/>
            <person name="Bart R.S."/>
            <person name="Setter T.L."/>
            <person name="Gleadow R.M."/>
            <person name="Kulakow P."/>
            <person name="Ferguson M.E."/>
            <person name="Rounsley S."/>
            <person name="Rokhsar D.S."/>
        </authorList>
    </citation>
    <scope>NUCLEOTIDE SEQUENCE [LARGE SCALE GENOMIC DNA]</scope>
    <source>
        <strain evidence="2">cv. AM560-2</strain>
    </source>
</reference>
<proteinExistence type="predicted"/>
<protein>
    <submittedName>
        <fullName evidence="1">Uncharacterized protein</fullName>
    </submittedName>
</protein>
<name>A0ACB7I579_MANES</name>
<evidence type="ECO:0000313" key="2">
    <source>
        <dbReference type="Proteomes" id="UP000091857"/>
    </source>
</evidence>
<accession>A0ACB7I579</accession>
<organism evidence="1 2">
    <name type="scientific">Manihot esculenta</name>
    <name type="common">Cassava</name>
    <name type="synonym">Jatropha manihot</name>
    <dbReference type="NCBI Taxonomy" id="3983"/>
    <lineage>
        <taxon>Eukaryota</taxon>
        <taxon>Viridiplantae</taxon>
        <taxon>Streptophyta</taxon>
        <taxon>Embryophyta</taxon>
        <taxon>Tracheophyta</taxon>
        <taxon>Spermatophyta</taxon>
        <taxon>Magnoliopsida</taxon>
        <taxon>eudicotyledons</taxon>
        <taxon>Gunneridae</taxon>
        <taxon>Pentapetalae</taxon>
        <taxon>rosids</taxon>
        <taxon>fabids</taxon>
        <taxon>Malpighiales</taxon>
        <taxon>Euphorbiaceae</taxon>
        <taxon>Crotonoideae</taxon>
        <taxon>Manihoteae</taxon>
        <taxon>Manihot</taxon>
    </lineage>
</organism>
<comment type="caution">
    <text evidence="1">The sequence shown here is derived from an EMBL/GenBank/DDBJ whole genome shotgun (WGS) entry which is preliminary data.</text>
</comment>
<sequence>MLVARLTTILNNCPTAKQAKQIHSQIIVCALSNLEPLLVRQILLSASTYSTTVAQYVLKILFHLQYPDAFSWGFTVRYFSQQAQFKDALSLYFQMRRQGICPSTFAMSSALRASARIVSNTEGMLIHAQSFKYGFCGCVYVQTALVDLYSKLGDMNIALKVFDEMLEKNVVSWNSILSGYLKLGHLAEAQRVFNQIPKKDIVSWNSMLSGYAKIGDMDQACLLFEQMPERNYASWNAMISGFVECGKIDSAEKLFAEMPQRNNVSCITMIAGYSKCGFVESAWEIFNQMTDKDLISFNAMISSLAQNNRPLEALKLFNEMFKADVNIQPDEMTLVSVVSACSQLGDMRHGSWIESCIKNFGIECDDHLVTALINFYAKCGNIDKAYELFYGLKKKDVVAYSAMILACGINGKVNDAIKLFTAMVDAQIQPNLGTFSGLLTAYNHAGLVEEAYLCFKSMKEHQLVPLLDHYAIMVDLLGRAGRLQEAYELIKSMPMQPRAEVWGALLLACEVHSNVEFGEIAAKRCFELEPMTTGYYSLLANIYASFGRWDDARKLRKVMKNKKLSKIPGCSWTELT</sequence>
<evidence type="ECO:0000313" key="1">
    <source>
        <dbReference type="EMBL" id="KAG8659364.1"/>
    </source>
</evidence>
<dbReference type="EMBL" id="CM004388">
    <property type="protein sequence ID" value="KAG8659364.1"/>
    <property type="molecule type" value="Genomic_DNA"/>
</dbReference>